<comment type="similarity">
    <text evidence="1">Belongs to the CCDC53 family.</text>
</comment>
<accession>A0A813Q8U5</accession>
<evidence type="ECO:0000313" key="4">
    <source>
        <dbReference type="EMBL" id="CAF3573210.1"/>
    </source>
</evidence>
<dbReference type="AlphaFoldDB" id="A0A813Q8U5"/>
<reference evidence="3" key="1">
    <citation type="submission" date="2021-02" db="EMBL/GenBank/DDBJ databases">
        <authorList>
            <person name="Nowell W R."/>
        </authorList>
    </citation>
    <scope>NUCLEOTIDE SEQUENCE</scope>
</reference>
<dbReference type="InterPro" id="IPR019309">
    <property type="entry name" value="WASHC3"/>
</dbReference>
<dbReference type="PANTHER" id="PTHR13015:SF0">
    <property type="entry name" value="WASH COMPLEX SUBUNIT 3"/>
    <property type="match status" value="1"/>
</dbReference>
<dbReference type="GO" id="GO:0030041">
    <property type="term" value="P:actin filament polymerization"/>
    <property type="evidence" value="ECO:0007669"/>
    <property type="project" value="TreeGrafter"/>
</dbReference>
<proteinExistence type="inferred from homology"/>
<dbReference type="EMBL" id="CAJOBB010000123">
    <property type="protein sequence ID" value="CAF3573210.1"/>
    <property type="molecule type" value="Genomic_DNA"/>
</dbReference>
<dbReference type="Proteomes" id="UP000663868">
    <property type="component" value="Unassembled WGS sequence"/>
</dbReference>
<feature type="compositionally biased region" description="Polar residues" evidence="2">
    <location>
        <begin position="98"/>
        <end position="113"/>
    </location>
</feature>
<comment type="caution">
    <text evidence="3">The sequence shown here is derived from an EMBL/GenBank/DDBJ whole genome shotgun (WGS) entry which is preliminary data.</text>
</comment>
<dbReference type="PANTHER" id="PTHR13015">
    <property type="entry name" value="PROTEIN AD-016-RELATED"/>
    <property type="match status" value="1"/>
</dbReference>
<dbReference type="EMBL" id="CAJNOE010000028">
    <property type="protein sequence ID" value="CAF0763483.1"/>
    <property type="molecule type" value="Genomic_DNA"/>
</dbReference>
<dbReference type="Gene3D" id="1.20.5.110">
    <property type="match status" value="1"/>
</dbReference>
<feature type="region of interest" description="Disordered" evidence="2">
    <location>
        <begin position="98"/>
        <end position="167"/>
    </location>
</feature>
<protein>
    <recommendedName>
        <fullName evidence="6">WASH complex subunit 3</fullName>
    </recommendedName>
</protein>
<dbReference type="GO" id="GO:0006887">
    <property type="term" value="P:exocytosis"/>
    <property type="evidence" value="ECO:0007669"/>
    <property type="project" value="TreeGrafter"/>
</dbReference>
<evidence type="ECO:0008006" key="6">
    <source>
        <dbReference type="Google" id="ProtNLM"/>
    </source>
</evidence>
<sequence>MDSDVDDDQVIVNTALDYTKLDPINQRRQTEHINQFLLNTVHFFNTFSAQVENKFQKLETSLQRIDADFAILDSKLRSTPGYQALDLADVLTPVTSATTTEQTVSSANTSITSGPPPPPAPPLPAGVPPPPPPPPSGGPAPPPPPPPPPPEPEVTEDPRTTKYKKMLAFRVPREGVRHKMIAEGLDQALIESVIGPD</sequence>
<dbReference type="Proteomes" id="UP000663860">
    <property type="component" value="Unassembled WGS sequence"/>
</dbReference>
<organism evidence="3 5">
    <name type="scientific">Adineta steineri</name>
    <dbReference type="NCBI Taxonomy" id="433720"/>
    <lineage>
        <taxon>Eukaryota</taxon>
        <taxon>Metazoa</taxon>
        <taxon>Spiralia</taxon>
        <taxon>Gnathifera</taxon>
        <taxon>Rotifera</taxon>
        <taxon>Eurotatoria</taxon>
        <taxon>Bdelloidea</taxon>
        <taxon>Adinetida</taxon>
        <taxon>Adinetidae</taxon>
        <taxon>Adineta</taxon>
    </lineage>
</organism>
<dbReference type="GO" id="GO:0071203">
    <property type="term" value="C:WASH complex"/>
    <property type="evidence" value="ECO:0007669"/>
    <property type="project" value="InterPro"/>
</dbReference>
<evidence type="ECO:0000313" key="3">
    <source>
        <dbReference type="EMBL" id="CAF0763483.1"/>
    </source>
</evidence>
<gene>
    <name evidence="3" type="ORF">IZO911_LOCUS4856</name>
    <name evidence="4" type="ORF">KXQ929_LOCUS3739</name>
</gene>
<evidence type="ECO:0000256" key="1">
    <source>
        <dbReference type="ARBA" id="ARBA00006290"/>
    </source>
</evidence>
<dbReference type="Pfam" id="PF10152">
    <property type="entry name" value="CCDC53"/>
    <property type="match status" value="1"/>
</dbReference>
<name>A0A813Q8U5_9BILA</name>
<evidence type="ECO:0000313" key="5">
    <source>
        <dbReference type="Proteomes" id="UP000663860"/>
    </source>
</evidence>
<evidence type="ECO:0000256" key="2">
    <source>
        <dbReference type="SAM" id="MobiDB-lite"/>
    </source>
</evidence>
<feature type="compositionally biased region" description="Pro residues" evidence="2">
    <location>
        <begin position="114"/>
        <end position="152"/>
    </location>
</feature>